<evidence type="ECO:0000256" key="3">
    <source>
        <dbReference type="ARBA" id="ARBA00023015"/>
    </source>
</evidence>
<comment type="subcellular location">
    <subcellularLocation>
        <location evidence="1">Nucleus</location>
    </subcellularLocation>
</comment>
<evidence type="ECO:0000256" key="6">
    <source>
        <dbReference type="SAM" id="MobiDB-lite"/>
    </source>
</evidence>
<evidence type="ECO:0000256" key="1">
    <source>
        <dbReference type="ARBA" id="ARBA00004123"/>
    </source>
</evidence>
<name>A0A4Y7QEJ3_9AGAM</name>
<protein>
    <recommendedName>
        <fullName evidence="9">Mediator complex subunit 27</fullName>
    </recommendedName>
</protein>
<dbReference type="Pfam" id="PF11571">
    <property type="entry name" value="Med27"/>
    <property type="match status" value="1"/>
</dbReference>
<dbReference type="VEuPathDB" id="FungiDB:BD410DRAFT_784079"/>
<evidence type="ECO:0008006" key="9">
    <source>
        <dbReference type="Google" id="ProtNLM"/>
    </source>
</evidence>
<accession>A0A4Y7QEJ3</accession>
<dbReference type="PANTHER" id="PTHR13130">
    <property type="entry name" value="34 KDA TRANSCRIPTIONAL CO-ACTIVATOR-RELATED"/>
    <property type="match status" value="1"/>
</dbReference>
<keyword evidence="5" id="KW-0539">Nucleus</keyword>
<dbReference type="AlphaFoldDB" id="A0A4Y7QEJ3"/>
<evidence type="ECO:0000256" key="4">
    <source>
        <dbReference type="ARBA" id="ARBA00023163"/>
    </source>
</evidence>
<comment type="similarity">
    <text evidence="2">Belongs to the Mediator complex subunit 27 family.</text>
</comment>
<evidence type="ECO:0000313" key="8">
    <source>
        <dbReference type="Proteomes" id="UP000294933"/>
    </source>
</evidence>
<dbReference type="STRING" id="50990.A0A4Y7QEJ3"/>
<reference evidence="7 8" key="1">
    <citation type="submission" date="2018-06" db="EMBL/GenBank/DDBJ databases">
        <title>A transcriptomic atlas of mushroom development highlights an independent origin of complex multicellularity.</title>
        <authorList>
            <consortium name="DOE Joint Genome Institute"/>
            <person name="Krizsan K."/>
            <person name="Almasi E."/>
            <person name="Merenyi Z."/>
            <person name="Sahu N."/>
            <person name="Viragh M."/>
            <person name="Koszo T."/>
            <person name="Mondo S."/>
            <person name="Kiss B."/>
            <person name="Balint B."/>
            <person name="Kues U."/>
            <person name="Barry K."/>
            <person name="Hegedus J.C."/>
            <person name="Henrissat B."/>
            <person name="Johnson J."/>
            <person name="Lipzen A."/>
            <person name="Ohm R."/>
            <person name="Nagy I."/>
            <person name="Pangilinan J."/>
            <person name="Yan J."/>
            <person name="Xiong Y."/>
            <person name="Grigoriev I.V."/>
            <person name="Hibbett D.S."/>
            <person name="Nagy L.G."/>
        </authorList>
    </citation>
    <scope>NUCLEOTIDE SEQUENCE [LARGE SCALE GENOMIC DNA]</scope>
    <source>
        <strain evidence="7 8">SZMC22713</strain>
    </source>
</reference>
<evidence type="ECO:0000313" key="7">
    <source>
        <dbReference type="EMBL" id="TDL26054.1"/>
    </source>
</evidence>
<dbReference type="GO" id="GO:0006357">
    <property type="term" value="P:regulation of transcription by RNA polymerase II"/>
    <property type="evidence" value="ECO:0007669"/>
    <property type="project" value="TreeGrafter"/>
</dbReference>
<dbReference type="PANTHER" id="PTHR13130:SF4">
    <property type="entry name" value="MEDIATOR OF RNA POLYMERASE II TRANSCRIPTION SUBUNIT 27"/>
    <property type="match status" value="1"/>
</dbReference>
<dbReference type="EMBL" id="ML170162">
    <property type="protein sequence ID" value="TDL26054.1"/>
    <property type="molecule type" value="Genomic_DNA"/>
</dbReference>
<sequence>MDQGTKEAEQAAVEPPTQDSKAGSQSAETDSGLKVVRAEQTLSLEDTLQSRIKILQDLVKEVQGLRSVPGQLLKWWPGDLPQQLQALNVQLTNTPEQNFKRIPAVRDHFLKAESQASLKAARESEARDGSGILPPARRDIRSKKRAVLAESPSPFPVFLAKSAHVFPTEHGGSSGTTARGLPSFVRATNSTLGHGMSVKIWSSGARSPGKAQTAENPIILRVWIRDVVTVYVKLVHEDVEHDPLRVESVAAFGPREKKGPHSHSDFGVYQKLSQQITRMVEYEPKVSIGQLMELLWSYNGLFVTRCFVCERVLSQEGHVPPVVREWREGRWEARHGGCGQ</sequence>
<feature type="region of interest" description="Disordered" evidence="6">
    <location>
        <begin position="1"/>
        <end position="32"/>
    </location>
</feature>
<feature type="compositionally biased region" description="Polar residues" evidence="6">
    <location>
        <begin position="17"/>
        <end position="29"/>
    </location>
</feature>
<organism evidence="7 8">
    <name type="scientific">Rickenella mellea</name>
    <dbReference type="NCBI Taxonomy" id="50990"/>
    <lineage>
        <taxon>Eukaryota</taxon>
        <taxon>Fungi</taxon>
        <taxon>Dikarya</taxon>
        <taxon>Basidiomycota</taxon>
        <taxon>Agaricomycotina</taxon>
        <taxon>Agaricomycetes</taxon>
        <taxon>Hymenochaetales</taxon>
        <taxon>Rickenellaceae</taxon>
        <taxon>Rickenella</taxon>
    </lineage>
</organism>
<dbReference type="GO" id="GO:0016592">
    <property type="term" value="C:mediator complex"/>
    <property type="evidence" value="ECO:0007669"/>
    <property type="project" value="InterPro"/>
</dbReference>
<proteinExistence type="inferred from homology"/>
<keyword evidence="4" id="KW-0804">Transcription</keyword>
<gene>
    <name evidence="7" type="ORF">BD410DRAFT_784079</name>
</gene>
<evidence type="ECO:0000256" key="5">
    <source>
        <dbReference type="ARBA" id="ARBA00023242"/>
    </source>
</evidence>
<keyword evidence="3" id="KW-0805">Transcription regulation</keyword>
<dbReference type="Proteomes" id="UP000294933">
    <property type="component" value="Unassembled WGS sequence"/>
</dbReference>
<dbReference type="InterPro" id="IPR021627">
    <property type="entry name" value="Mediator_Med27"/>
</dbReference>
<dbReference type="OrthoDB" id="10261040at2759"/>
<keyword evidence="8" id="KW-1185">Reference proteome</keyword>
<evidence type="ECO:0000256" key="2">
    <source>
        <dbReference type="ARBA" id="ARBA00008048"/>
    </source>
</evidence>
<dbReference type="GO" id="GO:0003713">
    <property type="term" value="F:transcription coactivator activity"/>
    <property type="evidence" value="ECO:0007669"/>
    <property type="project" value="TreeGrafter"/>
</dbReference>